<proteinExistence type="predicted"/>
<dbReference type="VEuPathDB" id="VectorBase:RSAN_041167"/>
<dbReference type="AlphaFoldDB" id="A0A9D4PK99"/>
<reference evidence="1" key="2">
    <citation type="submission" date="2021-09" db="EMBL/GenBank/DDBJ databases">
        <authorList>
            <person name="Jia N."/>
            <person name="Wang J."/>
            <person name="Shi W."/>
            <person name="Du L."/>
            <person name="Sun Y."/>
            <person name="Zhan W."/>
            <person name="Jiang J."/>
            <person name="Wang Q."/>
            <person name="Zhang B."/>
            <person name="Ji P."/>
            <person name="Sakyi L.B."/>
            <person name="Cui X."/>
            <person name="Yuan T."/>
            <person name="Jiang B."/>
            <person name="Yang W."/>
            <person name="Lam T.T.-Y."/>
            <person name="Chang Q."/>
            <person name="Ding S."/>
            <person name="Wang X."/>
            <person name="Zhu J."/>
            <person name="Ruan X."/>
            <person name="Zhao L."/>
            <person name="Wei J."/>
            <person name="Que T."/>
            <person name="Du C."/>
            <person name="Cheng J."/>
            <person name="Dai P."/>
            <person name="Han X."/>
            <person name="Huang E."/>
            <person name="Gao Y."/>
            <person name="Liu J."/>
            <person name="Shao H."/>
            <person name="Ye R."/>
            <person name="Li L."/>
            <person name="Wei W."/>
            <person name="Wang X."/>
            <person name="Wang C."/>
            <person name="Huo Q."/>
            <person name="Li W."/>
            <person name="Guo W."/>
            <person name="Chen H."/>
            <person name="Chen S."/>
            <person name="Zhou L."/>
            <person name="Zhou L."/>
            <person name="Ni X."/>
            <person name="Tian J."/>
            <person name="Zhou Y."/>
            <person name="Sheng Y."/>
            <person name="Liu T."/>
            <person name="Pan Y."/>
            <person name="Xia L."/>
            <person name="Li J."/>
            <person name="Zhao F."/>
            <person name="Cao W."/>
        </authorList>
    </citation>
    <scope>NUCLEOTIDE SEQUENCE</scope>
    <source>
        <strain evidence="1">Rsan-2018</strain>
        <tissue evidence="1">Larvae</tissue>
    </source>
</reference>
<evidence type="ECO:0000313" key="1">
    <source>
        <dbReference type="EMBL" id="KAH7944595.1"/>
    </source>
</evidence>
<evidence type="ECO:0000313" key="2">
    <source>
        <dbReference type="Proteomes" id="UP000821837"/>
    </source>
</evidence>
<organism evidence="1 2">
    <name type="scientific">Rhipicephalus sanguineus</name>
    <name type="common">Brown dog tick</name>
    <name type="synonym">Ixodes sanguineus</name>
    <dbReference type="NCBI Taxonomy" id="34632"/>
    <lineage>
        <taxon>Eukaryota</taxon>
        <taxon>Metazoa</taxon>
        <taxon>Ecdysozoa</taxon>
        <taxon>Arthropoda</taxon>
        <taxon>Chelicerata</taxon>
        <taxon>Arachnida</taxon>
        <taxon>Acari</taxon>
        <taxon>Parasitiformes</taxon>
        <taxon>Ixodida</taxon>
        <taxon>Ixodoidea</taxon>
        <taxon>Ixodidae</taxon>
        <taxon>Rhipicephalinae</taxon>
        <taxon>Rhipicephalus</taxon>
        <taxon>Rhipicephalus</taxon>
    </lineage>
</organism>
<sequence length="68" mass="7797">MTPVFDATSSKFEDRLEDYIEAEDISHATKRRAVLVGSLQDLAIRVIQGRFHPRQINTLNYDGTVNYL</sequence>
<dbReference type="EMBL" id="JABSTV010001253">
    <property type="protein sequence ID" value="KAH7944595.1"/>
    <property type="molecule type" value="Genomic_DNA"/>
</dbReference>
<protein>
    <submittedName>
        <fullName evidence="1">Uncharacterized protein</fullName>
    </submittedName>
</protein>
<gene>
    <name evidence="1" type="ORF">HPB52_021810</name>
</gene>
<name>A0A9D4PK99_RHISA</name>
<comment type="caution">
    <text evidence="1">The sequence shown here is derived from an EMBL/GenBank/DDBJ whole genome shotgun (WGS) entry which is preliminary data.</text>
</comment>
<keyword evidence="2" id="KW-1185">Reference proteome</keyword>
<accession>A0A9D4PK99</accession>
<reference evidence="1" key="1">
    <citation type="journal article" date="2020" name="Cell">
        <title>Large-Scale Comparative Analyses of Tick Genomes Elucidate Their Genetic Diversity and Vector Capacities.</title>
        <authorList>
            <consortium name="Tick Genome and Microbiome Consortium (TIGMIC)"/>
            <person name="Jia N."/>
            <person name="Wang J."/>
            <person name="Shi W."/>
            <person name="Du L."/>
            <person name="Sun Y."/>
            <person name="Zhan W."/>
            <person name="Jiang J.F."/>
            <person name="Wang Q."/>
            <person name="Zhang B."/>
            <person name="Ji P."/>
            <person name="Bell-Sakyi L."/>
            <person name="Cui X.M."/>
            <person name="Yuan T.T."/>
            <person name="Jiang B.G."/>
            <person name="Yang W.F."/>
            <person name="Lam T.T."/>
            <person name="Chang Q.C."/>
            <person name="Ding S.J."/>
            <person name="Wang X.J."/>
            <person name="Zhu J.G."/>
            <person name="Ruan X.D."/>
            <person name="Zhao L."/>
            <person name="Wei J.T."/>
            <person name="Ye R.Z."/>
            <person name="Que T.C."/>
            <person name="Du C.H."/>
            <person name="Zhou Y.H."/>
            <person name="Cheng J.X."/>
            <person name="Dai P.F."/>
            <person name="Guo W.B."/>
            <person name="Han X.H."/>
            <person name="Huang E.J."/>
            <person name="Li L.F."/>
            <person name="Wei W."/>
            <person name="Gao Y.C."/>
            <person name="Liu J.Z."/>
            <person name="Shao H.Z."/>
            <person name="Wang X."/>
            <person name="Wang C.C."/>
            <person name="Yang T.C."/>
            <person name="Huo Q.B."/>
            <person name="Li W."/>
            <person name="Chen H.Y."/>
            <person name="Chen S.E."/>
            <person name="Zhou L.G."/>
            <person name="Ni X.B."/>
            <person name="Tian J.H."/>
            <person name="Sheng Y."/>
            <person name="Liu T."/>
            <person name="Pan Y.S."/>
            <person name="Xia L.Y."/>
            <person name="Li J."/>
            <person name="Zhao F."/>
            <person name="Cao W.C."/>
        </authorList>
    </citation>
    <scope>NUCLEOTIDE SEQUENCE</scope>
    <source>
        <strain evidence="1">Rsan-2018</strain>
    </source>
</reference>
<dbReference type="Proteomes" id="UP000821837">
    <property type="component" value="Unassembled WGS sequence"/>
</dbReference>